<dbReference type="Pfam" id="PF13088">
    <property type="entry name" value="BNR_2"/>
    <property type="match status" value="1"/>
</dbReference>
<dbReference type="SUPFAM" id="SSF50939">
    <property type="entry name" value="Sialidases"/>
    <property type="match status" value="1"/>
</dbReference>
<evidence type="ECO:0000256" key="7">
    <source>
        <dbReference type="SAM" id="MobiDB-lite"/>
    </source>
</evidence>
<dbReference type="STRING" id="52904.ENSSMAP00000021316"/>
<dbReference type="EC" id="3.2.1.18" evidence="3"/>
<keyword evidence="5" id="KW-0119">Carbohydrate metabolism</keyword>
<feature type="compositionally biased region" description="Basic and acidic residues" evidence="7">
    <location>
        <begin position="33"/>
        <end position="42"/>
    </location>
</feature>
<dbReference type="EMBL" id="CP026246">
    <property type="protein sequence ID" value="AWP00131.1"/>
    <property type="molecule type" value="Genomic_DNA"/>
</dbReference>
<accession>A0A2U9B841</accession>
<evidence type="ECO:0000256" key="6">
    <source>
        <dbReference type="ARBA" id="ARBA00023295"/>
    </source>
</evidence>
<dbReference type="GO" id="GO:0005737">
    <property type="term" value="C:cytoplasm"/>
    <property type="evidence" value="ECO:0007669"/>
    <property type="project" value="TreeGrafter"/>
</dbReference>
<protein>
    <recommendedName>
        <fullName evidence="3">exo-alpha-sialidase</fullName>
        <ecNumber evidence="3">3.2.1.18</ecNumber>
    </recommendedName>
</protein>
<comment type="similarity">
    <text evidence="2">Belongs to the glycosyl hydrolase 33 family.</text>
</comment>
<dbReference type="PANTHER" id="PTHR10628">
    <property type="entry name" value="SIALIDASE"/>
    <property type="match status" value="1"/>
</dbReference>
<dbReference type="GO" id="GO:0004308">
    <property type="term" value="F:exo-alpha-sialidase activity"/>
    <property type="evidence" value="ECO:0007669"/>
    <property type="project" value="UniProtKB-EC"/>
</dbReference>
<keyword evidence="4" id="KW-0442">Lipid degradation</keyword>
<proteinExistence type="inferred from homology"/>
<feature type="region of interest" description="Disordered" evidence="7">
    <location>
        <begin position="22"/>
        <end position="84"/>
    </location>
</feature>
<dbReference type="AlphaFoldDB" id="A0A2U9B841"/>
<keyword evidence="6" id="KW-0326">Glycosidase</keyword>
<evidence type="ECO:0000259" key="8">
    <source>
        <dbReference type="Pfam" id="PF13088"/>
    </source>
</evidence>
<reference evidence="9 10" key="1">
    <citation type="submission" date="2017-12" db="EMBL/GenBank/DDBJ databases">
        <title>Integrating genomic resources of turbot (Scophthalmus maximus) in depth evaluation of genetic and physical mapping variation across individuals.</title>
        <authorList>
            <person name="Martinez P."/>
        </authorList>
    </citation>
    <scope>NUCLEOTIDE SEQUENCE [LARGE SCALE GENOMIC DNA]</scope>
</reference>
<organism evidence="9 10">
    <name type="scientific">Scophthalmus maximus</name>
    <name type="common">Turbot</name>
    <name type="synonym">Psetta maxima</name>
    <dbReference type="NCBI Taxonomy" id="52904"/>
    <lineage>
        <taxon>Eukaryota</taxon>
        <taxon>Metazoa</taxon>
        <taxon>Chordata</taxon>
        <taxon>Craniata</taxon>
        <taxon>Vertebrata</taxon>
        <taxon>Euteleostomi</taxon>
        <taxon>Actinopterygii</taxon>
        <taxon>Neopterygii</taxon>
        <taxon>Teleostei</taxon>
        <taxon>Neoteleostei</taxon>
        <taxon>Acanthomorphata</taxon>
        <taxon>Carangaria</taxon>
        <taxon>Pleuronectiformes</taxon>
        <taxon>Pleuronectoidei</taxon>
        <taxon>Scophthalmidae</taxon>
        <taxon>Scophthalmus</taxon>
    </lineage>
</organism>
<sequence>MFQQHQATETCVCHSGPAGGDTEWRQWRKTNRSKIELNDKDNTPPSQPERFQDPLKPLSSLASKHKRPQLRRTPARPQQEVDRSAAATASVKLSGAGLGQQRTRKCVRVCLSPRRRLLLLLRRTLSAGVVNITGSPRLVVKSRRCNAAHAHTEAGEREEGRVKEPRSTMGNTPSKSGSVEELAKTTLFEREPGGTTYRIPALLYLRHCRTFLAFAEKRSSPSDNDVKSLVMRRGTLRDDGSVQWSSSQVLSTACLSQHRTMNPCPVYEKNNKKLFLFFICICGNATERKQITTGKNKARLCYVSSADDGQTWSQVKDLTESVVGDSVHEWATFAVGPGHGIQLENGRLIIPAYAYYVPYRCCSYPIPFTVYPRALSIYSKDFGQTWHVGEMLGKKSLECVMAEIIDHEGRSHLYCNARNSHGPRCVALSENSGVYFDKPHAAPELVEPGLGCQGSVIGFPAPEFVPNDDAESKACGTSLLSPDTQTWLLFVHPTNKASRRDMGVYLNRSPLHSSGWDRPRIIHSGPSGYSDLAYNGDKDQFSCLMECGKESELEQIAFMSFTLNDVMQTGVHPAYSDSHMPSTPPFEPKPSCSLFL</sequence>
<dbReference type="Gene3D" id="2.120.10.10">
    <property type="match status" value="1"/>
</dbReference>
<gene>
    <name evidence="9" type="ORF">SMAX5B_004198</name>
</gene>
<dbReference type="InterPro" id="IPR036278">
    <property type="entry name" value="Sialidase_sf"/>
</dbReference>
<name>A0A2U9B841_SCOMX</name>
<dbReference type="InterPro" id="IPR011040">
    <property type="entry name" value="Sialidase"/>
</dbReference>
<keyword evidence="4" id="KW-0443">Lipid metabolism</keyword>
<dbReference type="GO" id="GO:0009313">
    <property type="term" value="P:oligosaccharide catabolic process"/>
    <property type="evidence" value="ECO:0007669"/>
    <property type="project" value="TreeGrafter"/>
</dbReference>
<evidence type="ECO:0000313" key="10">
    <source>
        <dbReference type="Proteomes" id="UP000246464"/>
    </source>
</evidence>
<dbReference type="CDD" id="cd15482">
    <property type="entry name" value="Sialidase_non-viral"/>
    <property type="match status" value="1"/>
</dbReference>
<dbReference type="PANTHER" id="PTHR10628:SF23">
    <property type="entry name" value="SIALIDASE-3"/>
    <property type="match status" value="1"/>
</dbReference>
<evidence type="ECO:0000256" key="2">
    <source>
        <dbReference type="ARBA" id="ARBA00009348"/>
    </source>
</evidence>
<feature type="compositionally biased region" description="Basic residues" evidence="7">
    <location>
        <begin position="63"/>
        <end position="74"/>
    </location>
</feature>
<feature type="compositionally biased region" description="Polar residues" evidence="7">
    <location>
        <begin position="168"/>
        <end position="177"/>
    </location>
</feature>
<evidence type="ECO:0000256" key="5">
    <source>
        <dbReference type="ARBA" id="ARBA00023277"/>
    </source>
</evidence>
<evidence type="ECO:0000256" key="4">
    <source>
        <dbReference type="ARBA" id="ARBA00022963"/>
    </source>
</evidence>
<dbReference type="InterPro" id="IPR026856">
    <property type="entry name" value="Sialidase_fam"/>
</dbReference>
<dbReference type="Proteomes" id="UP000246464">
    <property type="component" value="Chromosome 4"/>
</dbReference>
<comment type="catalytic activity">
    <reaction evidence="1">
        <text>Hydrolysis of alpha-(2-&gt;3)-, alpha-(2-&gt;6)-, alpha-(2-&gt;8)- glycosidic linkages of terminal sialic acid residues in oligosaccharides, glycoproteins, glycolipids, colominic acid and synthetic substrates.</text>
        <dbReference type="EC" id="3.2.1.18"/>
    </reaction>
</comment>
<feature type="compositionally biased region" description="Basic and acidic residues" evidence="7">
    <location>
        <begin position="150"/>
        <end position="166"/>
    </location>
</feature>
<dbReference type="GO" id="GO:0006689">
    <property type="term" value="P:ganglioside catabolic process"/>
    <property type="evidence" value="ECO:0007669"/>
    <property type="project" value="TreeGrafter"/>
</dbReference>
<feature type="domain" description="Sialidase" evidence="8">
    <location>
        <begin position="210"/>
        <end position="537"/>
    </location>
</feature>
<keyword evidence="10" id="KW-1185">Reference proteome</keyword>
<feature type="region of interest" description="Disordered" evidence="7">
    <location>
        <begin position="575"/>
        <end position="596"/>
    </location>
</feature>
<dbReference type="GO" id="GO:0016020">
    <property type="term" value="C:membrane"/>
    <property type="evidence" value="ECO:0007669"/>
    <property type="project" value="TreeGrafter"/>
</dbReference>
<evidence type="ECO:0000256" key="3">
    <source>
        <dbReference type="ARBA" id="ARBA00012733"/>
    </source>
</evidence>
<evidence type="ECO:0000256" key="1">
    <source>
        <dbReference type="ARBA" id="ARBA00000427"/>
    </source>
</evidence>
<evidence type="ECO:0000313" key="9">
    <source>
        <dbReference type="EMBL" id="AWP00131.1"/>
    </source>
</evidence>
<keyword evidence="6" id="KW-0378">Hydrolase</keyword>
<feature type="region of interest" description="Disordered" evidence="7">
    <location>
        <begin position="149"/>
        <end position="180"/>
    </location>
</feature>